<protein>
    <submittedName>
        <fullName evidence="1">Uncharacterized protein</fullName>
    </submittedName>
</protein>
<gene>
    <name evidence="1" type="ORF">A2128_02745</name>
</gene>
<comment type="caution">
    <text evidence="1">The sequence shown here is derived from an EMBL/GenBank/DDBJ whole genome shotgun (WGS) entry which is preliminary data.</text>
</comment>
<organism evidence="1 2">
    <name type="scientific">Candidatus Liptonbacteria bacterium GWC1_60_9</name>
    <dbReference type="NCBI Taxonomy" id="1798645"/>
    <lineage>
        <taxon>Bacteria</taxon>
        <taxon>Candidatus Liptoniibacteriota</taxon>
    </lineage>
</organism>
<reference evidence="1 2" key="1">
    <citation type="journal article" date="2016" name="Nat. Commun.">
        <title>Thousands of microbial genomes shed light on interconnected biogeochemical processes in an aquifer system.</title>
        <authorList>
            <person name="Anantharaman K."/>
            <person name="Brown C.T."/>
            <person name="Hug L.A."/>
            <person name="Sharon I."/>
            <person name="Castelle C.J."/>
            <person name="Probst A.J."/>
            <person name="Thomas B.C."/>
            <person name="Singh A."/>
            <person name="Wilkins M.J."/>
            <person name="Karaoz U."/>
            <person name="Brodie E.L."/>
            <person name="Williams K.H."/>
            <person name="Hubbard S.S."/>
            <person name="Banfield J.F."/>
        </authorList>
    </citation>
    <scope>NUCLEOTIDE SEQUENCE [LARGE SCALE GENOMIC DNA]</scope>
</reference>
<dbReference type="AlphaFoldDB" id="A0A1G2C5B7"/>
<name>A0A1G2C5B7_9BACT</name>
<dbReference type="Proteomes" id="UP000176349">
    <property type="component" value="Unassembled WGS sequence"/>
</dbReference>
<evidence type="ECO:0000313" key="1">
    <source>
        <dbReference type="EMBL" id="OGY96615.1"/>
    </source>
</evidence>
<accession>A0A1G2C5B7</accession>
<sequence length="124" mass="13927">MHEAIEENNPYRQYQETGGIINKKDYESALTRAQDAATTTEDVLVKQAQNIAEFAGIELHNEKDAPDPRVVLYGVLRTDAKPEDTAHHHSQMSDQRLFAEALRMLGDTASLQKLIAAYPNISFE</sequence>
<dbReference type="EMBL" id="MHKV01000040">
    <property type="protein sequence ID" value="OGY96615.1"/>
    <property type="molecule type" value="Genomic_DNA"/>
</dbReference>
<proteinExistence type="predicted"/>
<evidence type="ECO:0000313" key="2">
    <source>
        <dbReference type="Proteomes" id="UP000176349"/>
    </source>
</evidence>